<evidence type="ECO:0000256" key="2">
    <source>
        <dbReference type="RuleBase" id="RU000461"/>
    </source>
</evidence>
<dbReference type="SUPFAM" id="SSF48264">
    <property type="entry name" value="Cytochrome P450"/>
    <property type="match status" value="1"/>
</dbReference>
<proteinExistence type="inferred from homology"/>
<dbReference type="PANTHER" id="PTHR46696:SF1">
    <property type="entry name" value="CYTOCHROME P450 YJIB-RELATED"/>
    <property type="match status" value="1"/>
</dbReference>
<dbReference type="InterPro" id="IPR001128">
    <property type="entry name" value="Cyt_P450"/>
</dbReference>
<dbReference type="InterPro" id="IPR002397">
    <property type="entry name" value="Cyt_P450_B"/>
</dbReference>
<dbReference type="GO" id="GO:0020037">
    <property type="term" value="F:heme binding"/>
    <property type="evidence" value="ECO:0007669"/>
    <property type="project" value="InterPro"/>
</dbReference>
<dbReference type="Gene3D" id="1.10.630.10">
    <property type="entry name" value="Cytochrome P450"/>
    <property type="match status" value="1"/>
</dbReference>
<reference evidence="3 4" key="1">
    <citation type="journal article" date="2019" name="Science">
        <title>Social genes are selection hotspots in kin groups of a soil microbe.</title>
        <authorList>
            <person name="Wielgoss S."/>
            <person name="Wolfensberger R."/>
            <person name="Sun L."/>
            <person name="Fiegna F."/>
            <person name="Velicer G.J."/>
        </authorList>
    </citation>
    <scope>NUCLEOTIDE SEQUENCE [LARGE SCALE GENOMIC DNA]</scope>
    <source>
        <strain evidence="3 4">MC3.5.9c15</strain>
    </source>
</reference>
<keyword evidence="2" id="KW-0503">Monooxygenase</keyword>
<dbReference type="GO" id="GO:0004497">
    <property type="term" value="F:monooxygenase activity"/>
    <property type="evidence" value="ECO:0007669"/>
    <property type="project" value="UniProtKB-KW"/>
</dbReference>
<dbReference type="PRINTS" id="PR00359">
    <property type="entry name" value="BP450"/>
</dbReference>
<evidence type="ECO:0008006" key="5">
    <source>
        <dbReference type="Google" id="ProtNLM"/>
    </source>
</evidence>
<keyword evidence="2" id="KW-0408">Iron</keyword>
<dbReference type="GO" id="GO:0005506">
    <property type="term" value="F:iron ion binding"/>
    <property type="evidence" value="ECO:0007669"/>
    <property type="project" value="InterPro"/>
</dbReference>
<dbReference type="RefSeq" id="WP_237080374.1">
    <property type="nucleotide sequence ID" value="NZ_CP017173.1"/>
</dbReference>
<dbReference type="Proteomes" id="UP000320179">
    <property type="component" value="Chromosome"/>
</dbReference>
<protein>
    <recommendedName>
        <fullName evidence="5">Cytochrome P450</fullName>
    </recommendedName>
</protein>
<dbReference type="PANTHER" id="PTHR46696">
    <property type="entry name" value="P450, PUTATIVE (EUROFUNG)-RELATED"/>
    <property type="match status" value="1"/>
</dbReference>
<keyword evidence="2" id="KW-0479">Metal-binding</keyword>
<comment type="similarity">
    <text evidence="1 2">Belongs to the cytochrome P450 family.</text>
</comment>
<dbReference type="EMBL" id="CP017174">
    <property type="protein sequence ID" value="QDE68246.1"/>
    <property type="molecule type" value="Genomic_DNA"/>
</dbReference>
<dbReference type="AlphaFoldDB" id="A0AAE6FZP5"/>
<accession>A0AAE6FZP5</accession>
<evidence type="ECO:0000313" key="3">
    <source>
        <dbReference type="EMBL" id="QDE68246.1"/>
    </source>
</evidence>
<keyword evidence="2" id="KW-0560">Oxidoreductase</keyword>
<dbReference type="InterPro" id="IPR036396">
    <property type="entry name" value="Cyt_P450_sf"/>
</dbReference>
<dbReference type="GO" id="GO:0016705">
    <property type="term" value="F:oxidoreductase activity, acting on paired donors, with incorporation or reduction of molecular oxygen"/>
    <property type="evidence" value="ECO:0007669"/>
    <property type="project" value="InterPro"/>
</dbReference>
<keyword evidence="2" id="KW-0349">Heme</keyword>
<name>A0AAE6FZP5_MYXXA</name>
<sequence length="124" mass="13571">MLERRVILRAERLRQSTQLSLVGGVPLAMETRLLVLIGSAWHGESQYPEGDRFDLTRTGPQNLPFGHGVHLCLGAQLARTEGPVALEALLDRCGALARGPSPMTWQRTLVVRGPVTLPVVSRPE</sequence>
<gene>
    <name evidence="3" type="ORF">BHS09_15370</name>
</gene>
<dbReference type="Pfam" id="PF00067">
    <property type="entry name" value="p450"/>
    <property type="match status" value="1"/>
</dbReference>
<dbReference type="PROSITE" id="PS00086">
    <property type="entry name" value="CYTOCHROME_P450"/>
    <property type="match status" value="1"/>
</dbReference>
<evidence type="ECO:0000256" key="1">
    <source>
        <dbReference type="ARBA" id="ARBA00010617"/>
    </source>
</evidence>
<organism evidence="3 4">
    <name type="scientific">Myxococcus xanthus</name>
    <dbReference type="NCBI Taxonomy" id="34"/>
    <lineage>
        <taxon>Bacteria</taxon>
        <taxon>Pseudomonadati</taxon>
        <taxon>Myxococcota</taxon>
        <taxon>Myxococcia</taxon>
        <taxon>Myxococcales</taxon>
        <taxon>Cystobacterineae</taxon>
        <taxon>Myxococcaceae</taxon>
        <taxon>Myxococcus</taxon>
    </lineage>
</organism>
<evidence type="ECO:0000313" key="4">
    <source>
        <dbReference type="Proteomes" id="UP000320179"/>
    </source>
</evidence>
<dbReference type="InterPro" id="IPR017972">
    <property type="entry name" value="Cyt_P450_CS"/>
</dbReference>